<dbReference type="EC" id="1.1.1.94" evidence="10 13"/>
<feature type="binding site" evidence="13">
    <location>
        <position position="240"/>
    </location>
    <ligand>
        <name>sn-glycerol 3-phosphate</name>
        <dbReference type="ChEBI" id="CHEBI:57597"/>
    </ligand>
</feature>
<feature type="binding site" evidence="13">
    <location>
        <position position="250"/>
    </location>
    <ligand>
        <name>sn-glycerol 3-phosphate</name>
        <dbReference type="ChEBI" id="CHEBI:57597"/>
    </ligand>
</feature>
<dbReference type="PATRIC" id="fig|44574.3.peg.1820"/>
<evidence type="ECO:0000259" key="18">
    <source>
        <dbReference type="Pfam" id="PF01210"/>
    </source>
</evidence>
<dbReference type="EMBL" id="VNHT01000058">
    <property type="protein sequence ID" value="TYP80554.1"/>
    <property type="molecule type" value="Genomic_DNA"/>
</dbReference>
<comment type="catalytic activity">
    <reaction evidence="13">
        <text>sn-glycerol 3-phosphate + NAD(+) = dihydroxyacetone phosphate + NADH + H(+)</text>
        <dbReference type="Rhea" id="RHEA:11092"/>
        <dbReference type="ChEBI" id="CHEBI:15378"/>
        <dbReference type="ChEBI" id="CHEBI:57540"/>
        <dbReference type="ChEBI" id="CHEBI:57597"/>
        <dbReference type="ChEBI" id="CHEBI:57642"/>
        <dbReference type="ChEBI" id="CHEBI:57945"/>
        <dbReference type="EC" id="1.1.1.94"/>
    </reaction>
</comment>
<feature type="domain" description="Glycerol-3-phosphate dehydrogenase NAD-dependent N-terminal" evidence="18">
    <location>
        <begin position="2"/>
        <end position="156"/>
    </location>
</feature>
<evidence type="ECO:0000256" key="4">
    <source>
        <dbReference type="ARBA" id="ARBA00023002"/>
    </source>
</evidence>
<protein>
    <recommendedName>
        <fullName evidence="11 13">Glycerol-3-phosphate dehydrogenase [NAD(P)+]</fullName>
        <ecNumber evidence="10 13">1.1.1.94</ecNumber>
    </recommendedName>
    <alternativeName>
        <fullName evidence="13">NAD(P)(+)-dependent glycerol-3-phosphate dehydrogenase</fullName>
    </alternativeName>
    <alternativeName>
        <fullName evidence="12 13">NAD(P)H-dependent dihydroxyacetone-phosphate reductase</fullName>
    </alternativeName>
</protein>
<evidence type="ECO:0000256" key="15">
    <source>
        <dbReference type="PIRSR" id="PIRSR000114-2"/>
    </source>
</evidence>
<dbReference type="GO" id="GO:0051287">
    <property type="term" value="F:NAD binding"/>
    <property type="evidence" value="ECO:0007669"/>
    <property type="project" value="InterPro"/>
</dbReference>
<keyword evidence="8 13" id="KW-1208">Phospholipid metabolism</keyword>
<feature type="binding site" evidence="13">
    <location>
        <position position="277"/>
    </location>
    <ligand>
        <name>NADPH</name>
        <dbReference type="ChEBI" id="CHEBI:57783"/>
    </ligand>
</feature>
<comment type="similarity">
    <text evidence="1 13 17">Belongs to the NAD-dependent glycerol-3-phosphate dehydrogenase family.</text>
</comment>
<dbReference type="KEGG" id="nco:AAW31_07495"/>
<feature type="domain" description="Glycerol-3-phosphate dehydrogenase NAD-dependent C-terminal" evidence="19">
    <location>
        <begin position="176"/>
        <end position="316"/>
    </location>
</feature>
<dbReference type="AlphaFoldDB" id="A0A0F7KFN1"/>
<evidence type="ECO:0000256" key="3">
    <source>
        <dbReference type="ARBA" id="ARBA00022857"/>
    </source>
</evidence>
<feature type="binding site" evidence="16">
    <location>
        <position position="136"/>
    </location>
    <ligand>
        <name>NAD(+)</name>
        <dbReference type="ChEBI" id="CHEBI:57540"/>
    </ligand>
</feature>
<keyword evidence="2 13" id="KW-0444">Lipid biosynthesis</keyword>
<feature type="binding site" evidence="16">
    <location>
        <position position="251"/>
    </location>
    <ligand>
        <name>NAD(+)</name>
        <dbReference type="ChEBI" id="CHEBI:57540"/>
    </ligand>
</feature>
<evidence type="ECO:0000256" key="13">
    <source>
        <dbReference type="HAMAP-Rule" id="MF_00394"/>
    </source>
</evidence>
<gene>
    <name evidence="13" type="primary">gpsA</name>
    <name evidence="20" type="ORF">AAW31_07495</name>
    <name evidence="21" type="ORF">BCL69_10589</name>
</gene>
<dbReference type="InterPro" id="IPR008927">
    <property type="entry name" value="6-PGluconate_DH-like_C_sf"/>
</dbReference>
<feature type="binding site" evidence="13">
    <location>
        <position position="251"/>
    </location>
    <ligand>
        <name>sn-glycerol 3-phosphate</name>
        <dbReference type="ChEBI" id="CHEBI:57597"/>
    </ligand>
</feature>
<keyword evidence="5 13" id="KW-0520">NAD</keyword>
<evidence type="ECO:0000256" key="1">
    <source>
        <dbReference type="ARBA" id="ARBA00011009"/>
    </source>
</evidence>
<dbReference type="PANTHER" id="PTHR11728">
    <property type="entry name" value="GLYCEROL-3-PHOSPHATE DEHYDROGENASE"/>
    <property type="match status" value="1"/>
</dbReference>
<dbReference type="UniPathway" id="UPA00940"/>
<keyword evidence="3 13" id="KW-0521">NADP</keyword>
<accession>A0A0F7KFN1</accession>
<comment type="caution">
    <text evidence="13">Lacks conserved residue(s) required for the propagation of feature annotation.</text>
</comment>
<reference evidence="22" key="1">
    <citation type="submission" date="2015-05" db="EMBL/GenBank/DDBJ databases">
        <title>Draft genome of Nitrosomonas communis strain Nm2.</title>
        <authorList>
            <person name="Kozlowski J.A."/>
            <person name="Kits K.D."/>
            <person name="Stein L.Y."/>
        </authorList>
    </citation>
    <scope>NUCLEOTIDE SEQUENCE [LARGE SCALE GENOMIC DNA]</scope>
    <source>
        <strain evidence="22">Nm2</strain>
    </source>
</reference>
<evidence type="ECO:0000313" key="22">
    <source>
        <dbReference type="Proteomes" id="UP000034156"/>
    </source>
</evidence>
<feature type="binding site" evidence="13">
    <location>
        <position position="134"/>
    </location>
    <ligand>
        <name>sn-glycerol 3-phosphate</name>
        <dbReference type="ChEBI" id="CHEBI:57597"/>
    </ligand>
</feature>
<evidence type="ECO:0000313" key="23">
    <source>
        <dbReference type="Proteomes" id="UP000324176"/>
    </source>
</evidence>
<dbReference type="Proteomes" id="UP000324176">
    <property type="component" value="Unassembled WGS sequence"/>
</dbReference>
<feature type="binding site" evidence="13">
    <location>
        <position position="103"/>
    </location>
    <ligand>
        <name>NADPH</name>
        <dbReference type="ChEBI" id="CHEBI:57783"/>
    </ligand>
</feature>
<feature type="binding site" evidence="13">
    <location>
        <position position="47"/>
    </location>
    <ligand>
        <name>NADPH</name>
        <dbReference type="ChEBI" id="CHEBI:57783"/>
    </ligand>
</feature>
<comment type="catalytic activity">
    <reaction evidence="9">
        <text>sn-glycerol 3-phosphate + NADP(+) = dihydroxyacetone phosphate + NADPH + H(+)</text>
        <dbReference type="Rhea" id="RHEA:11096"/>
        <dbReference type="ChEBI" id="CHEBI:15378"/>
        <dbReference type="ChEBI" id="CHEBI:57597"/>
        <dbReference type="ChEBI" id="CHEBI:57642"/>
        <dbReference type="ChEBI" id="CHEBI:57783"/>
        <dbReference type="ChEBI" id="CHEBI:58349"/>
        <dbReference type="EC" id="1.1.1.94"/>
    </reaction>
    <physiologicalReaction direction="right-to-left" evidence="9">
        <dbReference type="Rhea" id="RHEA:11098"/>
    </physiologicalReaction>
</comment>
<feature type="binding site" evidence="15">
    <location>
        <begin position="251"/>
        <end position="252"/>
    </location>
    <ligand>
        <name>substrate</name>
    </ligand>
</feature>
<dbReference type="NCBIfam" id="NF000940">
    <property type="entry name" value="PRK00094.1-2"/>
    <property type="match status" value="1"/>
</dbReference>
<evidence type="ECO:0000259" key="19">
    <source>
        <dbReference type="Pfam" id="PF07479"/>
    </source>
</evidence>
<evidence type="ECO:0000256" key="2">
    <source>
        <dbReference type="ARBA" id="ARBA00022516"/>
    </source>
</evidence>
<evidence type="ECO:0000256" key="17">
    <source>
        <dbReference type="RuleBase" id="RU000437"/>
    </source>
</evidence>
<evidence type="ECO:0000256" key="7">
    <source>
        <dbReference type="ARBA" id="ARBA00023209"/>
    </source>
</evidence>
<keyword evidence="22" id="KW-1185">Reference proteome</keyword>
<dbReference type="GO" id="GO:0046168">
    <property type="term" value="P:glycerol-3-phosphate catabolic process"/>
    <property type="evidence" value="ECO:0007669"/>
    <property type="project" value="InterPro"/>
</dbReference>
<feature type="binding site" evidence="13">
    <location>
        <position position="187"/>
    </location>
    <ligand>
        <name>sn-glycerol 3-phosphate</name>
        <dbReference type="ChEBI" id="CHEBI:57597"/>
    </ligand>
</feature>
<feature type="binding site" evidence="13">
    <location>
        <position position="136"/>
    </location>
    <ligand>
        <name>NADPH</name>
        <dbReference type="ChEBI" id="CHEBI:57783"/>
    </ligand>
</feature>
<keyword evidence="4 13" id="KW-0560">Oxidoreductase</keyword>
<dbReference type="GO" id="GO:0005829">
    <property type="term" value="C:cytosol"/>
    <property type="evidence" value="ECO:0007669"/>
    <property type="project" value="TreeGrafter"/>
</dbReference>
<feature type="binding site" evidence="13">
    <location>
        <position position="252"/>
    </location>
    <ligand>
        <name>sn-glycerol 3-phosphate</name>
        <dbReference type="ChEBI" id="CHEBI:57597"/>
    </ligand>
</feature>
<dbReference type="InterPro" id="IPR013328">
    <property type="entry name" value="6PGD_dom2"/>
</dbReference>
<comment type="function">
    <text evidence="13">Catalyzes the reduction of the glycolytic intermediate dihydroxyacetone phosphate (DHAP) to sn-glycerol 3-phosphate (G3P), the key precursor for phospholipid synthesis.</text>
</comment>
<sequence length="330" mass="35654">MKIAILGAGAWGTALAINLSTNHQVTLWTRDQNQLAELVALRVNQRYLPDLFLPDSLKLTSELNLAIKNAEFVLIAVPVSGLRELLQKISAIDKTLPIILGCKGFETQSSLLPHQIVHEVYSKTAPCGILSGPSFAQEVAQGLPTALTLASDDNKFFRDIIRAIHTACLRIYSSNDVIGVETGGAIKNVIAIATGISDGLKLGNNARAALITRGLAEITRLGVALGGCRETFMGLAGIGDLILTCTGDMSRNRQVGMMLAAGQLLPDILQKIGHVAEGVHTAREAERMSRHFKIEMPVTQGVCSIIYEEVPAEIVVKKILEREPKTEFDR</sequence>
<evidence type="ECO:0000256" key="9">
    <source>
        <dbReference type="ARBA" id="ARBA00052716"/>
    </source>
</evidence>
<comment type="pathway">
    <text evidence="13">Membrane lipid metabolism; glycerophospholipid metabolism.</text>
</comment>
<feature type="binding site" evidence="16">
    <location>
        <begin position="7"/>
        <end position="12"/>
    </location>
    <ligand>
        <name>NAD(+)</name>
        <dbReference type="ChEBI" id="CHEBI:57540"/>
    </ligand>
</feature>
<dbReference type="NCBIfam" id="NF000942">
    <property type="entry name" value="PRK00094.1-4"/>
    <property type="match status" value="1"/>
</dbReference>
<dbReference type="Pfam" id="PF07479">
    <property type="entry name" value="NAD_Gly3P_dh_C"/>
    <property type="match status" value="1"/>
</dbReference>
<keyword evidence="6 13" id="KW-0443">Lipid metabolism</keyword>
<dbReference type="OrthoDB" id="9812273at2"/>
<evidence type="ECO:0000313" key="21">
    <source>
        <dbReference type="EMBL" id="TYP80554.1"/>
    </source>
</evidence>
<keyword evidence="13" id="KW-0547">Nucleotide-binding</keyword>
<feature type="binding site" evidence="13">
    <location>
        <position position="251"/>
    </location>
    <ligand>
        <name>NADPH</name>
        <dbReference type="ChEBI" id="CHEBI:57783"/>
    </ligand>
</feature>
<keyword evidence="7 13" id="KW-0594">Phospholipid biosynthesis</keyword>
<dbReference type="GO" id="GO:0047952">
    <property type="term" value="F:glycerol-3-phosphate dehydrogenase [NAD(P)+] activity"/>
    <property type="evidence" value="ECO:0007669"/>
    <property type="project" value="UniProtKB-UniRule"/>
</dbReference>
<dbReference type="PRINTS" id="PR00077">
    <property type="entry name" value="GPDHDRGNASE"/>
</dbReference>
<evidence type="ECO:0000256" key="16">
    <source>
        <dbReference type="PIRSR" id="PIRSR000114-3"/>
    </source>
</evidence>
<dbReference type="PANTHER" id="PTHR11728:SF1">
    <property type="entry name" value="GLYCEROL-3-PHOSPHATE DEHYDROGENASE [NAD(+)] 2, CHLOROPLASTIC"/>
    <property type="match status" value="1"/>
</dbReference>
<evidence type="ECO:0000256" key="6">
    <source>
        <dbReference type="ARBA" id="ARBA00023098"/>
    </source>
</evidence>
<dbReference type="InterPro" id="IPR006109">
    <property type="entry name" value="G3P_DH_NAD-dep_C"/>
</dbReference>
<dbReference type="InterPro" id="IPR011128">
    <property type="entry name" value="G3P_DH_NAD-dep_N"/>
</dbReference>
<dbReference type="Gene3D" id="1.10.1040.10">
    <property type="entry name" value="N-(1-d-carboxylethyl)-l-norvaline Dehydrogenase, domain 2"/>
    <property type="match status" value="1"/>
</dbReference>
<dbReference type="FunFam" id="1.10.1040.10:FF:000001">
    <property type="entry name" value="Glycerol-3-phosphate dehydrogenase [NAD(P)+]"/>
    <property type="match status" value="1"/>
</dbReference>
<reference evidence="21 23" key="3">
    <citation type="submission" date="2019-07" db="EMBL/GenBank/DDBJ databases">
        <title>Active sludge and wastewater microbial communities from Klosterneuburg, Austria.</title>
        <authorList>
            <person name="Wagner M."/>
        </authorList>
    </citation>
    <scope>NUCLEOTIDE SEQUENCE [LARGE SCALE GENOMIC DNA]</scope>
    <source>
        <strain evidence="21 23">Nm2</strain>
    </source>
</reference>
<dbReference type="GO" id="GO:0006650">
    <property type="term" value="P:glycerophospholipid metabolic process"/>
    <property type="evidence" value="ECO:0007669"/>
    <property type="project" value="UniProtKB-UniRule"/>
</dbReference>
<feature type="binding site" evidence="13">
    <location>
        <position position="132"/>
    </location>
    <ligand>
        <name>sn-glycerol 3-phosphate</name>
        <dbReference type="ChEBI" id="CHEBI:57597"/>
    </ligand>
</feature>
<feature type="binding site" evidence="13">
    <location>
        <position position="30"/>
    </location>
    <ligand>
        <name>NADPH</name>
        <dbReference type="ChEBI" id="CHEBI:57783"/>
    </ligand>
</feature>
<proteinExistence type="inferred from homology"/>
<dbReference type="RefSeq" id="WP_046849759.1">
    <property type="nucleotide sequence ID" value="NZ_CP011451.1"/>
</dbReference>
<evidence type="ECO:0000256" key="10">
    <source>
        <dbReference type="ARBA" id="ARBA00066687"/>
    </source>
</evidence>
<dbReference type="Gene3D" id="3.40.50.720">
    <property type="entry name" value="NAD(P)-binding Rossmann-like Domain"/>
    <property type="match status" value="1"/>
</dbReference>
<dbReference type="FunFam" id="3.40.50.720:FF:000019">
    <property type="entry name" value="Glycerol-3-phosphate dehydrogenase [NAD(P)+]"/>
    <property type="match status" value="1"/>
</dbReference>
<feature type="binding site" evidence="13">
    <location>
        <position position="103"/>
    </location>
    <ligand>
        <name>sn-glycerol 3-phosphate</name>
        <dbReference type="ChEBI" id="CHEBI:57597"/>
    </ligand>
</feature>
<dbReference type="Proteomes" id="UP000034156">
    <property type="component" value="Chromosome"/>
</dbReference>
<dbReference type="GO" id="GO:0046167">
    <property type="term" value="P:glycerol-3-phosphate biosynthetic process"/>
    <property type="evidence" value="ECO:0007669"/>
    <property type="project" value="UniProtKB-UniRule"/>
</dbReference>
<evidence type="ECO:0000256" key="14">
    <source>
        <dbReference type="PIRSR" id="PIRSR000114-1"/>
    </source>
</evidence>
<dbReference type="InterPro" id="IPR036291">
    <property type="entry name" value="NAD(P)-bd_dom_sf"/>
</dbReference>
<feature type="binding site" evidence="13">
    <location>
        <position position="275"/>
    </location>
    <ligand>
        <name>NADPH</name>
        <dbReference type="ChEBI" id="CHEBI:57783"/>
    </ligand>
</feature>
<dbReference type="GO" id="GO:0008654">
    <property type="term" value="P:phospholipid biosynthetic process"/>
    <property type="evidence" value="ECO:0007669"/>
    <property type="project" value="UniProtKB-KW"/>
</dbReference>
<dbReference type="SUPFAM" id="SSF51735">
    <property type="entry name" value="NAD(P)-binding Rossmann-fold domains"/>
    <property type="match status" value="1"/>
</dbReference>
<dbReference type="GO" id="GO:0005975">
    <property type="term" value="P:carbohydrate metabolic process"/>
    <property type="evidence" value="ECO:0007669"/>
    <property type="project" value="InterPro"/>
</dbReference>
<evidence type="ECO:0000313" key="20">
    <source>
        <dbReference type="EMBL" id="AKH37684.1"/>
    </source>
</evidence>
<evidence type="ECO:0000256" key="12">
    <source>
        <dbReference type="ARBA" id="ARBA00080511"/>
    </source>
</evidence>
<dbReference type="SUPFAM" id="SSF48179">
    <property type="entry name" value="6-phosphogluconate dehydrogenase C-terminal domain-like"/>
    <property type="match status" value="1"/>
</dbReference>
<evidence type="ECO:0000256" key="8">
    <source>
        <dbReference type="ARBA" id="ARBA00023264"/>
    </source>
</evidence>
<feature type="active site" description="Proton acceptor" evidence="13 14">
    <location>
        <position position="187"/>
    </location>
</feature>
<dbReference type="Pfam" id="PF01210">
    <property type="entry name" value="NAD_Gly3P_dh_N"/>
    <property type="match status" value="1"/>
</dbReference>
<dbReference type="EMBL" id="CP011451">
    <property type="protein sequence ID" value="AKH37684.1"/>
    <property type="molecule type" value="Genomic_DNA"/>
</dbReference>
<feature type="binding site" evidence="13">
    <location>
        <position position="11"/>
    </location>
    <ligand>
        <name>NADPH</name>
        <dbReference type="ChEBI" id="CHEBI:57783"/>
    </ligand>
</feature>
<dbReference type="PROSITE" id="PS00957">
    <property type="entry name" value="NAD_G3PDH"/>
    <property type="match status" value="1"/>
</dbReference>
<dbReference type="InterPro" id="IPR006168">
    <property type="entry name" value="G3P_DH_NAD-dep"/>
</dbReference>
<evidence type="ECO:0000256" key="5">
    <source>
        <dbReference type="ARBA" id="ARBA00023027"/>
    </source>
</evidence>
<name>A0A0F7KFN1_9PROT</name>
<feature type="binding site" evidence="15">
    <location>
        <position position="103"/>
    </location>
    <ligand>
        <name>substrate</name>
    </ligand>
</feature>
<dbReference type="HAMAP" id="MF_00394">
    <property type="entry name" value="NAD_Glyc3P_dehydrog"/>
    <property type="match status" value="1"/>
</dbReference>
<evidence type="ECO:0000256" key="11">
    <source>
        <dbReference type="ARBA" id="ARBA00069372"/>
    </source>
</evidence>
<dbReference type="PIRSF" id="PIRSF000114">
    <property type="entry name" value="Glycerol-3-P_dh"/>
    <property type="match status" value="1"/>
</dbReference>
<organism evidence="20 22">
    <name type="scientific">Nitrosomonas communis</name>
    <dbReference type="NCBI Taxonomy" id="44574"/>
    <lineage>
        <taxon>Bacteria</taxon>
        <taxon>Pseudomonadati</taxon>
        <taxon>Pseudomonadota</taxon>
        <taxon>Betaproteobacteria</taxon>
        <taxon>Nitrosomonadales</taxon>
        <taxon>Nitrosomonadaceae</taxon>
        <taxon>Nitrosomonas</taxon>
    </lineage>
</organism>
<keyword evidence="13" id="KW-0963">Cytoplasm</keyword>
<reference evidence="20 22" key="2">
    <citation type="journal article" date="2016" name="Genome Announc.">
        <title>Genome Sequence of Nitrosomonas communis Strain Nm2, a Mesophilic Ammonia-Oxidizing Bacterium Isolated from Mediterranean Soil.</title>
        <authorList>
            <person name="Kozlowski J.A."/>
            <person name="Kits K.D."/>
            <person name="Stein L.Y."/>
        </authorList>
    </citation>
    <scope>NUCLEOTIDE SEQUENCE [LARGE SCALE GENOMIC DNA]</scope>
    <source>
        <strain evidence="20 22">Nm2</strain>
    </source>
</reference>
<comment type="subcellular location">
    <subcellularLocation>
        <location evidence="13">Cytoplasm</location>
    </subcellularLocation>
</comment>